<comment type="catalytic activity">
    <reaction evidence="3">
        <text>acetyl-CoA + 2-oxoglutarate + H2O = (2R)-homocitrate + CoA + H(+)</text>
        <dbReference type="Rhea" id="RHEA:12929"/>
        <dbReference type="ChEBI" id="CHEBI:15377"/>
        <dbReference type="ChEBI" id="CHEBI:15378"/>
        <dbReference type="ChEBI" id="CHEBI:16810"/>
        <dbReference type="ChEBI" id="CHEBI:57287"/>
        <dbReference type="ChEBI" id="CHEBI:57288"/>
        <dbReference type="ChEBI" id="CHEBI:58884"/>
        <dbReference type="EC" id="2.3.3.14"/>
    </reaction>
    <physiologicalReaction direction="left-to-right" evidence="3">
        <dbReference type="Rhea" id="RHEA:12930"/>
    </physiologicalReaction>
</comment>
<evidence type="ECO:0000313" key="4">
    <source>
        <dbReference type="EMBL" id="RQD83843.1"/>
    </source>
</evidence>
<gene>
    <name evidence="4" type="ORF">D5R95_06035</name>
</gene>
<keyword evidence="2" id="KW-0808">Transferase</keyword>
<dbReference type="PANTHER" id="PTHR42880:SF1">
    <property type="entry name" value="ISOPROPYLMALATE_HOMOCITRATE_CITRAMALATE SYNTHASE FAMILY PROTEIN"/>
    <property type="match status" value="1"/>
</dbReference>
<evidence type="ECO:0000256" key="3">
    <source>
        <dbReference type="ARBA" id="ARBA00048363"/>
    </source>
</evidence>
<protein>
    <submittedName>
        <fullName evidence="4">Isopropylmalate synthase</fullName>
    </submittedName>
</protein>
<comment type="caution">
    <text evidence="4">The sequence shown here is derived from an EMBL/GenBank/DDBJ whole genome shotgun (WGS) entry which is preliminary data.</text>
</comment>
<comment type="similarity">
    <text evidence="1">Belongs to the alpha-IPM synthase/homocitrate synthase family.</text>
</comment>
<dbReference type="GO" id="GO:0004410">
    <property type="term" value="F:homocitrate synthase activity"/>
    <property type="evidence" value="ECO:0007669"/>
    <property type="project" value="UniProtKB-EC"/>
</dbReference>
<evidence type="ECO:0000256" key="1">
    <source>
        <dbReference type="ARBA" id="ARBA00006154"/>
    </source>
</evidence>
<proteinExistence type="inferred from homology"/>
<evidence type="ECO:0000256" key="2">
    <source>
        <dbReference type="ARBA" id="ARBA00022679"/>
    </source>
</evidence>
<sequence>MDPMNTYRSYEDLPKIKLPMEQPIFISDSTIRDGSQMPGIIMNTQLKYKIYQYLNKIGIEKLETFVYHDRDKKAIRMMLDR</sequence>
<dbReference type="AlphaFoldDB" id="A0A3R7VTG6"/>
<dbReference type="Proteomes" id="UP000284763">
    <property type="component" value="Unassembled WGS sequence"/>
</dbReference>
<dbReference type="InterPro" id="IPR013785">
    <property type="entry name" value="Aldolase_TIM"/>
</dbReference>
<dbReference type="EMBL" id="QZAB01000380">
    <property type="protein sequence ID" value="RQD83843.1"/>
    <property type="molecule type" value="Genomic_DNA"/>
</dbReference>
<dbReference type="PANTHER" id="PTHR42880">
    <property type="entry name" value="HOMOCITRATE SYNTHASE"/>
    <property type="match status" value="1"/>
</dbReference>
<organism evidence="4">
    <name type="scientific">Methanosalsum natronophilum</name>
    <dbReference type="NCBI Taxonomy" id="768733"/>
    <lineage>
        <taxon>Archaea</taxon>
        <taxon>Methanobacteriati</taxon>
        <taxon>Methanobacteriota</taxon>
        <taxon>Stenosarchaea group</taxon>
        <taxon>Methanomicrobia</taxon>
        <taxon>Methanosarcinales</taxon>
        <taxon>Methanosarcinaceae</taxon>
        <taxon>Methanosalsum</taxon>
    </lineage>
</organism>
<dbReference type="Gene3D" id="3.20.20.70">
    <property type="entry name" value="Aldolase class I"/>
    <property type="match status" value="1"/>
</dbReference>
<feature type="non-terminal residue" evidence="4">
    <location>
        <position position="81"/>
    </location>
</feature>
<reference evidence="4" key="1">
    <citation type="submission" date="2018-08" db="EMBL/GenBank/DDBJ databases">
        <title>The metabolism and importance of syntrophic acetate oxidation coupled to methane or sulfide production in haloalkaline environments.</title>
        <authorList>
            <person name="Timmers P.H.A."/>
            <person name="Vavourakis C.D."/>
            <person name="Sorokin D.Y."/>
            <person name="Sinninghe Damste J.S."/>
            <person name="Muyzer G."/>
            <person name="Stams A.J.M."/>
            <person name="Plugge C.M."/>
        </authorList>
    </citation>
    <scope>NUCLEOTIDE SEQUENCE [LARGE SCALE GENOMIC DNA]</scope>
    <source>
        <strain evidence="4">MSAO_Arc3</strain>
    </source>
</reference>
<name>A0A3R7VTG6_9EURY</name>
<dbReference type="SUPFAM" id="SSF51569">
    <property type="entry name" value="Aldolase"/>
    <property type="match status" value="1"/>
</dbReference>
<accession>A0A3R7VTG6</accession>